<evidence type="ECO:0000256" key="1">
    <source>
        <dbReference type="SAM" id="Phobius"/>
    </source>
</evidence>
<keyword evidence="1" id="KW-1133">Transmembrane helix</keyword>
<dbReference type="AlphaFoldDB" id="A0A495BK50"/>
<dbReference type="InterPro" id="IPR006976">
    <property type="entry name" value="VanZ-like"/>
</dbReference>
<feature type="transmembrane region" description="Helical" evidence="1">
    <location>
        <begin position="236"/>
        <end position="255"/>
    </location>
</feature>
<feature type="transmembrane region" description="Helical" evidence="1">
    <location>
        <begin position="55"/>
        <end position="79"/>
    </location>
</feature>
<evidence type="ECO:0000313" key="3">
    <source>
        <dbReference type="EMBL" id="RKQ62038.1"/>
    </source>
</evidence>
<name>A0A495BK50_VOGIN</name>
<feature type="transmembrane region" description="Helical" evidence="1">
    <location>
        <begin position="118"/>
        <end position="137"/>
    </location>
</feature>
<dbReference type="EMBL" id="RBID01000003">
    <property type="protein sequence ID" value="RKQ62038.1"/>
    <property type="molecule type" value="Genomic_DNA"/>
</dbReference>
<proteinExistence type="predicted"/>
<keyword evidence="1" id="KW-0812">Transmembrane</keyword>
<feature type="domain" description="VanZ-like" evidence="2">
    <location>
        <begin position="25"/>
        <end position="133"/>
    </location>
</feature>
<protein>
    <submittedName>
        <fullName evidence="3">VanZ like protein</fullName>
    </submittedName>
</protein>
<organism evidence="3 4">
    <name type="scientific">Vogesella indigofera</name>
    <name type="common">Pseudomonas indigofera</name>
    <dbReference type="NCBI Taxonomy" id="45465"/>
    <lineage>
        <taxon>Bacteria</taxon>
        <taxon>Pseudomonadati</taxon>
        <taxon>Pseudomonadota</taxon>
        <taxon>Betaproteobacteria</taxon>
        <taxon>Neisseriales</taxon>
        <taxon>Chromobacteriaceae</taxon>
        <taxon>Vogesella</taxon>
    </lineage>
</organism>
<comment type="caution">
    <text evidence="3">The sequence shown here is derived from an EMBL/GenBank/DDBJ whole genome shotgun (WGS) entry which is preliminary data.</text>
</comment>
<accession>A0A495BK50</accession>
<dbReference type="Proteomes" id="UP000279384">
    <property type="component" value="Unassembled WGS sequence"/>
</dbReference>
<feature type="transmembrane region" description="Helical" evidence="1">
    <location>
        <begin position="158"/>
        <end position="182"/>
    </location>
</feature>
<feature type="transmembrane region" description="Helical" evidence="1">
    <location>
        <begin position="261"/>
        <end position="281"/>
    </location>
</feature>
<feature type="transmembrane region" description="Helical" evidence="1">
    <location>
        <begin position="15"/>
        <end position="35"/>
    </location>
</feature>
<sequence length="361" mass="40089">MSSAPVPHVSDRSHVALHAALINAALIVFLSAYPFSGWQDTGLPLFDFLFYPLPYYTRFFDNAVNLLIYIPYGFSLALVPHRKWQGWGLAMVVASLSSVLVETLQQFLPLRVASNLDVLYNVGGAACGATLATFPLFSRFWAQGKALRRRWFVSDSSADYALLLIGLWFLTQLNPAIPLFGMVVLPEGLPQPYVSPLQDPQLFLMLIEGGSAMLNLAGSLLFLTCFLSRRQYQLRAIVYFLLTVIVLKLVTAGALLKPALFFQWVNLNVALGLLGGLLLVWAVTRGQRWPQTLAAMLCLLLSQLVVSFWPLSGLQSDVLSLFRWSYGHLLNMSALVDLVADLWPLAAFACLLLSLRQQGRH</sequence>
<dbReference type="Pfam" id="PF04892">
    <property type="entry name" value="VanZ"/>
    <property type="match status" value="1"/>
</dbReference>
<feature type="transmembrane region" description="Helical" evidence="1">
    <location>
        <begin position="202"/>
        <end position="224"/>
    </location>
</feature>
<feature type="transmembrane region" description="Helical" evidence="1">
    <location>
        <begin position="86"/>
        <end position="106"/>
    </location>
</feature>
<evidence type="ECO:0000313" key="4">
    <source>
        <dbReference type="Proteomes" id="UP000279384"/>
    </source>
</evidence>
<gene>
    <name evidence="3" type="ORF">C8E02_0264</name>
</gene>
<keyword evidence="1" id="KW-0472">Membrane</keyword>
<evidence type="ECO:0000259" key="2">
    <source>
        <dbReference type="Pfam" id="PF04892"/>
    </source>
</evidence>
<dbReference type="RefSeq" id="WP_120809363.1">
    <property type="nucleotide sequence ID" value="NZ_RBID01000003.1"/>
</dbReference>
<feature type="transmembrane region" description="Helical" evidence="1">
    <location>
        <begin position="293"/>
        <end position="312"/>
    </location>
</feature>
<reference evidence="3 4" key="1">
    <citation type="submission" date="2018-10" db="EMBL/GenBank/DDBJ databases">
        <title>Genomic Encyclopedia of Type Strains, Phase IV (KMG-IV): sequencing the most valuable type-strain genomes for metagenomic binning, comparative biology and taxonomic classification.</title>
        <authorList>
            <person name="Goeker M."/>
        </authorList>
    </citation>
    <scope>NUCLEOTIDE SEQUENCE [LARGE SCALE GENOMIC DNA]</scope>
    <source>
        <strain evidence="3 4">DSM 3303</strain>
    </source>
</reference>
<feature type="transmembrane region" description="Helical" evidence="1">
    <location>
        <begin position="332"/>
        <end position="355"/>
    </location>
</feature>